<sequence>MNWKSLLLGIGAGFAAGYTAKQLLDNKPEASPEKVLSHVKSLLKKGGKIQGSWILMKPEMYQKFDLPYKVYRGGITKSTHGLQEQFEFVADAKTGSILELTAY</sequence>
<name>A0ABS2QIZ1_9BACI</name>
<protein>
    <submittedName>
        <fullName evidence="1">Small secreted protein</fullName>
    </submittedName>
</protein>
<comment type="caution">
    <text evidence="1">The sequence shown here is derived from an EMBL/GenBank/DDBJ whole genome shotgun (WGS) entry which is preliminary data.</text>
</comment>
<dbReference type="RefSeq" id="WP_204543306.1">
    <property type="nucleotide sequence ID" value="NZ_JAFBFI010000009.1"/>
</dbReference>
<proteinExistence type="predicted"/>
<evidence type="ECO:0000313" key="1">
    <source>
        <dbReference type="EMBL" id="MBM7692935.1"/>
    </source>
</evidence>
<keyword evidence="2" id="KW-1185">Reference proteome</keyword>
<evidence type="ECO:0000313" key="2">
    <source>
        <dbReference type="Proteomes" id="UP000823486"/>
    </source>
</evidence>
<gene>
    <name evidence="1" type="ORF">JOC77_002366</name>
</gene>
<reference evidence="1 2" key="1">
    <citation type="submission" date="2021-01" db="EMBL/GenBank/DDBJ databases">
        <title>Genomic Encyclopedia of Type Strains, Phase IV (KMG-IV): sequencing the most valuable type-strain genomes for metagenomic binning, comparative biology and taxonomic classification.</title>
        <authorList>
            <person name="Goeker M."/>
        </authorList>
    </citation>
    <scope>NUCLEOTIDE SEQUENCE [LARGE SCALE GENOMIC DNA]</scope>
    <source>
        <strain evidence="1 2">DSM 105482</strain>
    </source>
</reference>
<dbReference type="Proteomes" id="UP000823486">
    <property type="component" value="Unassembled WGS sequence"/>
</dbReference>
<dbReference type="EMBL" id="JAFBFI010000009">
    <property type="protein sequence ID" value="MBM7692935.1"/>
    <property type="molecule type" value="Genomic_DNA"/>
</dbReference>
<accession>A0ABS2QIZ1</accession>
<organism evidence="1 2">
    <name type="scientific">Peribacillus deserti</name>
    <dbReference type="NCBI Taxonomy" id="673318"/>
    <lineage>
        <taxon>Bacteria</taxon>
        <taxon>Bacillati</taxon>
        <taxon>Bacillota</taxon>
        <taxon>Bacilli</taxon>
        <taxon>Bacillales</taxon>
        <taxon>Bacillaceae</taxon>
        <taxon>Peribacillus</taxon>
    </lineage>
</organism>